<evidence type="ECO:0000256" key="1">
    <source>
        <dbReference type="SAM" id="MobiDB-lite"/>
    </source>
</evidence>
<dbReference type="Proteomes" id="UP000322976">
    <property type="component" value="Unassembled WGS sequence"/>
</dbReference>
<keyword evidence="3" id="KW-1185">Reference proteome</keyword>
<sequence>MSLGQHPYSVGTRRRQWASEAAGRITGESSRSAGLNARGSRISGGAVPPPAEKSLFTQESKSKVYLKKCNKFRKELLND</sequence>
<dbReference type="AlphaFoldDB" id="A0A5D8QBV8"/>
<reference evidence="2 3" key="1">
    <citation type="submission" date="2019-08" db="EMBL/GenBank/DDBJ databases">
        <title>Calorimonas adulescens gen. nov., sp. nov., an anaerobic thermophilic bacterium from Sakhalin hot spring.</title>
        <authorList>
            <person name="Khomyakova M.A."/>
            <person name="Merkel A.Y."/>
            <person name="Novikov A."/>
            <person name="Bonch-Osmolovskaya E.A."/>
            <person name="Slobodkin A.I."/>
        </authorList>
    </citation>
    <scope>NUCLEOTIDE SEQUENCE [LARGE SCALE GENOMIC DNA]</scope>
    <source>
        <strain evidence="2 3">A05MB</strain>
    </source>
</reference>
<comment type="caution">
    <text evidence="2">The sequence shown here is derived from an EMBL/GenBank/DDBJ whole genome shotgun (WGS) entry which is preliminary data.</text>
</comment>
<name>A0A5D8QBV8_9THEO</name>
<dbReference type="EMBL" id="VTPS01000019">
    <property type="protein sequence ID" value="TZE81013.1"/>
    <property type="molecule type" value="Genomic_DNA"/>
</dbReference>
<accession>A0A5D8QBV8</accession>
<protein>
    <submittedName>
        <fullName evidence="2">Uncharacterized protein</fullName>
    </submittedName>
</protein>
<evidence type="ECO:0000313" key="2">
    <source>
        <dbReference type="EMBL" id="TZE81013.1"/>
    </source>
</evidence>
<proteinExistence type="predicted"/>
<organism evidence="2 3">
    <name type="scientific">Calorimonas adulescens</name>
    <dbReference type="NCBI Taxonomy" id="2606906"/>
    <lineage>
        <taxon>Bacteria</taxon>
        <taxon>Bacillati</taxon>
        <taxon>Bacillota</taxon>
        <taxon>Clostridia</taxon>
        <taxon>Thermoanaerobacterales</taxon>
        <taxon>Thermoanaerobacteraceae</taxon>
        <taxon>Calorimonas</taxon>
    </lineage>
</organism>
<evidence type="ECO:0000313" key="3">
    <source>
        <dbReference type="Proteomes" id="UP000322976"/>
    </source>
</evidence>
<gene>
    <name evidence="2" type="ORF">FWJ32_10950</name>
</gene>
<feature type="region of interest" description="Disordered" evidence="1">
    <location>
        <begin position="1"/>
        <end position="53"/>
    </location>
</feature>